<dbReference type="OrthoDB" id="1449080at2"/>
<protein>
    <submittedName>
        <fullName evidence="1">Natural product</fullName>
    </submittedName>
</protein>
<sequence length="64" mass="7180">MKKQKIEKTLKMNKSSIASLSNKELNMLKGGSAVAHLCPTFIPYLCLITERSCTFTETYHTCPV</sequence>
<dbReference type="EMBL" id="QBKT01000004">
    <property type="protein sequence ID" value="PTX61628.1"/>
    <property type="molecule type" value="Genomic_DNA"/>
</dbReference>
<gene>
    <name evidence="1" type="ORF">C8N46_104271</name>
</gene>
<reference evidence="1 2" key="1">
    <citation type="submission" date="2018-04" db="EMBL/GenBank/DDBJ databases">
        <title>Genomic Encyclopedia of Archaeal and Bacterial Type Strains, Phase II (KMG-II): from individual species to whole genera.</title>
        <authorList>
            <person name="Goeker M."/>
        </authorList>
    </citation>
    <scope>NUCLEOTIDE SEQUENCE [LARGE SCALE GENOMIC DNA]</scope>
    <source>
        <strain evidence="1 2">DSM 25731</strain>
    </source>
</reference>
<organism evidence="1 2">
    <name type="scientific">Kordia periserrulae</name>
    <dbReference type="NCBI Taxonomy" id="701523"/>
    <lineage>
        <taxon>Bacteria</taxon>
        <taxon>Pseudomonadati</taxon>
        <taxon>Bacteroidota</taxon>
        <taxon>Flavobacteriia</taxon>
        <taxon>Flavobacteriales</taxon>
        <taxon>Flavobacteriaceae</taxon>
        <taxon>Kordia</taxon>
    </lineage>
</organism>
<evidence type="ECO:0000313" key="2">
    <source>
        <dbReference type="Proteomes" id="UP000244090"/>
    </source>
</evidence>
<keyword evidence="2" id="KW-1185">Reference proteome</keyword>
<dbReference type="NCBIfam" id="NF038153">
    <property type="entry name" value="lant_leader_L1a"/>
    <property type="match status" value="1"/>
</dbReference>
<accession>A0A2T6BZZ2</accession>
<comment type="caution">
    <text evidence="1">The sequence shown here is derived from an EMBL/GenBank/DDBJ whole genome shotgun (WGS) entry which is preliminary data.</text>
</comment>
<evidence type="ECO:0000313" key="1">
    <source>
        <dbReference type="EMBL" id="PTX61628.1"/>
    </source>
</evidence>
<dbReference type="Proteomes" id="UP000244090">
    <property type="component" value="Unassembled WGS sequence"/>
</dbReference>
<dbReference type="InterPro" id="IPR026408">
    <property type="entry name" value="GG_sam_targ_CFB"/>
</dbReference>
<name>A0A2T6BZZ2_9FLAO</name>
<proteinExistence type="predicted"/>
<dbReference type="InterPro" id="IPR058238">
    <property type="entry name" value="Lant_leader_dom"/>
</dbReference>
<dbReference type="RefSeq" id="WP_108114845.1">
    <property type="nucleotide sequence ID" value="NZ_QBKT01000004.1"/>
</dbReference>
<dbReference type="AlphaFoldDB" id="A0A2T6BZZ2"/>
<dbReference type="NCBIfam" id="TIGR04149">
    <property type="entry name" value="GG_sam_targ_CFB"/>
    <property type="match status" value="1"/>
</dbReference>